<dbReference type="InterPro" id="IPR050109">
    <property type="entry name" value="HTH-type_TetR-like_transc_reg"/>
</dbReference>
<dbReference type="InterPro" id="IPR001647">
    <property type="entry name" value="HTH_TetR"/>
</dbReference>
<evidence type="ECO:0000256" key="4">
    <source>
        <dbReference type="PROSITE-ProRule" id="PRU00335"/>
    </source>
</evidence>
<dbReference type="PRINTS" id="PR00455">
    <property type="entry name" value="HTHTETR"/>
</dbReference>
<feature type="region of interest" description="Disordered" evidence="5">
    <location>
        <begin position="1"/>
        <end position="34"/>
    </location>
</feature>
<keyword evidence="1" id="KW-0805">Transcription regulation</keyword>
<reference evidence="7 8" key="1">
    <citation type="submission" date="2021-12" db="EMBL/GenBank/DDBJ databases">
        <title>Genome sequence of Kibdelosporangium philippinense ATCC 49844.</title>
        <authorList>
            <person name="Fedorov E.A."/>
            <person name="Omeragic M."/>
            <person name="Shalygina K.F."/>
            <person name="Maclea K.S."/>
        </authorList>
    </citation>
    <scope>NUCLEOTIDE SEQUENCE [LARGE SCALE GENOMIC DNA]</scope>
    <source>
        <strain evidence="7 8">ATCC 49844</strain>
    </source>
</reference>
<dbReference type="Pfam" id="PF16859">
    <property type="entry name" value="TetR_C_11"/>
    <property type="match status" value="1"/>
</dbReference>
<keyword evidence="3" id="KW-0804">Transcription</keyword>
<sequence>MPRTKASSSIRFRSSRDQDNIGGPSHARRCFERPERDADFRHVTDGSLLQRVANRTPREDEVSRVGSVLASNGNGFSDFDDDGAESCLAEYLRGVDRVGQCGEARGGVLKFTRRPGHKRRQGFERGHAVTVRFERATSKEGDAASWAQTAVLAAALTKLTDKGYANLTVEDIARRTGVHKTTIYRRWGDLQALLLDTMTEHAEMDIPIPDTGSIEEDLRGLASSFIDWITSATGRAILAVLLSDAARIPQIAEIPRRLYEAGPQRAAPMITAAVDRGELPADVDPAVLVQTLLAPIFFDLVVTGVPVNEKTAGHAAAITLAAAQADLLKAR</sequence>
<dbReference type="InterPro" id="IPR011075">
    <property type="entry name" value="TetR_C"/>
</dbReference>
<dbReference type="PANTHER" id="PTHR30055:SF148">
    <property type="entry name" value="TETR-FAMILY TRANSCRIPTIONAL REGULATOR"/>
    <property type="match status" value="1"/>
</dbReference>
<name>A0ABS8Z4Y0_9PSEU</name>
<gene>
    <name evidence="7" type="ORF">LWC34_08990</name>
</gene>
<comment type="caution">
    <text evidence="7">The sequence shown here is derived from an EMBL/GenBank/DDBJ whole genome shotgun (WGS) entry which is preliminary data.</text>
</comment>
<accession>A0ABS8Z4Y0</accession>
<proteinExistence type="predicted"/>
<feature type="compositionally biased region" description="Polar residues" evidence="5">
    <location>
        <begin position="1"/>
        <end position="12"/>
    </location>
</feature>
<evidence type="ECO:0000313" key="8">
    <source>
        <dbReference type="Proteomes" id="UP001521150"/>
    </source>
</evidence>
<dbReference type="InterPro" id="IPR009057">
    <property type="entry name" value="Homeodomain-like_sf"/>
</dbReference>
<dbReference type="PANTHER" id="PTHR30055">
    <property type="entry name" value="HTH-TYPE TRANSCRIPTIONAL REGULATOR RUTR"/>
    <property type="match status" value="1"/>
</dbReference>
<evidence type="ECO:0000256" key="3">
    <source>
        <dbReference type="ARBA" id="ARBA00023163"/>
    </source>
</evidence>
<protein>
    <submittedName>
        <fullName evidence="7">TetR/AcrR family transcriptional regulator</fullName>
    </submittedName>
</protein>
<dbReference type="Pfam" id="PF00440">
    <property type="entry name" value="TetR_N"/>
    <property type="match status" value="1"/>
</dbReference>
<evidence type="ECO:0000313" key="7">
    <source>
        <dbReference type="EMBL" id="MCE7002963.1"/>
    </source>
</evidence>
<dbReference type="Gene3D" id="1.10.357.10">
    <property type="entry name" value="Tetracycline Repressor, domain 2"/>
    <property type="match status" value="1"/>
</dbReference>
<feature type="domain" description="HTH tetR-type" evidence="6">
    <location>
        <begin position="145"/>
        <end position="205"/>
    </location>
</feature>
<evidence type="ECO:0000256" key="2">
    <source>
        <dbReference type="ARBA" id="ARBA00023125"/>
    </source>
</evidence>
<keyword evidence="2 4" id="KW-0238">DNA-binding</keyword>
<dbReference type="PROSITE" id="PS50977">
    <property type="entry name" value="HTH_TETR_2"/>
    <property type="match status" value="1"/>
</dbReference>
<feature type="DNA-binding region" description="H-T-H motif" evidence="4">
    <location>
        <begin position="168"/>
        <end position="187"/>
    </location>
</feature>
<dbReference type="SUPFAM" id="SSF48498">
    <property type="entry name" value="Tetracyclin repressor-like, C-terminal domain"/>
    <property type="match status" value="1"/>
</dbReference>
<evidence type="ECO:0000259" key="6">
    <source>
        <dbReference type="PROSITE" id="PS50977"/>
    </source>
</evidence>
<dbReference type="Proteomes" id="UP001521150">
    <property type="component" value="Unassembled WGS sequence"/>
</dbReference>
<dbReference type="Gene3D" id="1.10.10.60">
    <property type="entry name" value="Homeodomain-like"/>
    <property type="match status" value="1"/>
</dbReference>
<dbReference type="InterPro" id="IPR036271">
    <property type="entry name" value="Tet_transcr_reg_TetR-rel_C_sf"/>
</dbReference>
<dbReference type="SUPFAM" id="SSF46689">
    <property type="entry name" value="Homeodomain-like"/>
    <property type="match status" value="1"/>
</dbReference>
<dbReference type="EMBL" id="JAJVCN010000001">
    <property type="protein sequence ID" value="MCE7002963.1"/>
    <property type="molecule type" value="Genomic_DNA"/>
</dbReference>
<keyword evidence="8" id="KW-1185">Reference proteome</keyword>
<organism evidence="7 8">
    <name type="scientific">Kibdelosporangium philippinense</name>
    <dbReference type="NCBI Taxonomy" id="211113"/>
    <lineage>
        <taxon>Bacteria</taxon>
        <taxon>Bacillati</taxon>
        <taxon>Actinomycetota</taxon>
        <taxon>Actinomycetes</taxon>
        <taxon>Pseudonocardiales</taxon>
        <taxon>Pseudonocardiaceae</taxon>
        <taxon>Kibdelosporangium</taxon>
    </lineage>
</organism>
<dbReference type="RefSeq" id="WP_233724537.1">
    <property type="nucleotide sequence ID" value="NZ_JAJVCN010000001.1"/>
</dbReference>
<evidence type="ECO:0000256" key="5">
    <source>
        <dbReference type="SAM" id="MobiDB-lite"/>
    </source>
</evidence>
<evidence type="ECO:0000256" key="1">
    <source>
        <dbReference type="ARBA" id="ARBA00023015"/>
    </source>
</evidence>